<protein>
    <recommendedName>
        <fullName evidence="4">RlpA-like protein double-psi beta-barrel domain-containing protein</fullName>
    </recommendedName>
</protein>
<gene>
    <name evidence="2" type="ORF">ZT3D7_G6372</name>
</gene>
<evidence type="ECO:0008006" key="4">
    <source>
        <dbReference type="Google" id="ProtNLM"/>
    </source>
</evidence>
<sequence>MKGPLSAAKTSSQSQCTAFAKGLAYALLASTAVFTIGSRFATCNRLARQTIQLRIHSRDFAAPQHEGMQNGDITFFEPSMGSCGVQSNADEAVVAISAVLFDSHPESAAQGGNPNQNPLCGKVIRLERVHNGVPCSVDATIVDRCAKCGEADLDVTEHVFRQLATPDMGRVQATWSWL</sequence>
<dbReference type="InterPro" id="IPR051477">
    <property type="entry name" value="Expansin_CellWall"/>
</dbReference>
<organism evidence="2 3">
    <name type="scientific">Zymoseptoria tritici (strain ST99CH_3D7)</name>
    <dbReference type="NCBI Taxonomy" id="1276538"/>
    <lineage>
        <taxon>Eukaryota</taxon>
        <taxon>Fungi</taxon>
        <taxon>Dikarya</taxon>
        <taxon>Ascomycota</taxon>
        <taxon>Pezizomycotina</taxon>
        <taxon>Dothideomycetes</taxon>
        <taxon>Dothideomycetidae</taxon>
        <taxon>Mycosphaerellales</taxon>
        <taxon>Mycosphaerellaceae</taxon>
        <taxon>Zymoseptoria</taxon>
    </lineage>
</organism>
<dbReference type="Proteomes" id="UP000215127">
    <property type="component" value="Chromosome 5"/>
</dbReference>
<name>A0A1X7RV11_ZYMT9</name>
<dbReference type="CDD" id="cd22191">
    <property type="entry name" value="DPBB_RlpA_EXP_N-like"/>
    <property type="match status" value="1"/>
</dbReference>
<dbReference type="SUPFAM" id="SSF50685">
    <property type="entry name" value="Barwin-like endoglucanases"/>
    <property type="match status" value="1"/>
</dbReference>
<reference evidence="2 3" key="1">
    <citation type="submission" date="2016-06" db="EMBL/GenBank/DDBJ databases">
        <authorList>
            <person name="Kjaerup R.B."/>
            <person name="Dalgaard T.S."/>
            <person name="Juul-Madsen H.R."/>
        </authorList>
    </citation>
    <scope>NUCLEOTIDE SEQUENCE [LARGE SCALE GENOMIC DNA]</scope>
</reference>
<dbReference type="Gene3D" id="2.40.40.10">
    <property type="entry name" value="RlpA-like domain"/>
    <property type="match status" value="1"/>
</dbReference>
<evidence type="ECO:0000313" key="2">
    <source>
        <dbReference type="EMBL" id="SMQ51219.1"/>
    </source>
</evidence>
<evidence type="ECO:0000313" key="3">
    <source>
        <dbReference type="Proteomes" id="UP000215127"/>
    </source>
</evidence>
<dbReference type="PANTHER" id="PTHR31836">
    <property type="match status" value="1"/>
</dbReference>
<proteinExistence type="predicted"/>
<dbReference type="PANTHER" id="PTHR31836:SF28">
    <property type="entry name" value="SRCR DOMAIN-CONTAINING PROTEIN-RELATED"/>
    <property type="match status" value="1"/>
</dbReference>
<keyword evidence="3" id="KW-1185">Reference proteome</keyword>
<dbReference type="STRING" id="1276538.A0A1X7RV11"/>
<keyword evidence="1" id="KW-0732">Signal</keyword>
<dbReference type="EMBL" id="LT853696">
    <property type="protein sequence ID" value="SMQ51219.1"/>
    <property type="molecule type" value="Genomic_DNA"/>
</dbReference>
<accession>A0A1X7RV11</accession>
<evidence type="ECO:0000256" key="1">
    <source>
        <dbReference type="ARBA" id="ARBA00022729"/>
    </source>
</evidence>
<dbReference type="InterPro" id="IPR036908">
    <property type="entry name" value="RlpA-like_sf"/>
</dbReference>
<dbReference type="AlphaFoldDB" id="A0A1X7RV11"/>